<dbReference type="CDD" id="cd00637">
    <property type="entry name" value="7tm_classA_rhodopsin-like"/>
    <property type="match status" value="1"/>
</dbReference>
<organism evidence="2 3">
    <name type="scientific">Adineta steineri</name>
    <dbReference type="NCBI Taxonomy" id="433720"/>
    <lineage>
        <taxon>Eukaryota</taxon>
        <taxon>Metazoa</taxon>
        <taxon>Spiralia</taxon>
        <taxon>Gnathifera</taxon>
        <taxon>Rotifera</taxon>
        <taxon>Eurotatoria</taxon>
        <taxon>Bdelloidea</taxon>
        <taxon>Adinetida</taxon>
        <taxon>Adinetidae</taxon>
        <taxon>Adineta</taxon>
    </lineage>
</organism>
<evidence type="ECO:0000256" key="1">
    <source>
        <dbReference type="SAM" id="Phobius"/>
    </source>
</evidence>
<keyword evidence="1" id="KW-0472">Membrane</keyword>
<feature type="transmembrane region" description="Helical" evidence="1">
    <location>
        <begin position="16"/>
        <end position="38"/>
    </location>
</feature>
<gene>
    <name evidence="2" type="ORF">QVE165_LOCUS45187</name>
</gene>
<name>A0A815V835_9BILA</name>
<comment type="caution">
    <text evidence="2">The sequence shown here is derived from an EMBL/GenBank/DDBJ whole genome shotgun (WGS) entry which is preliminary data.</text>
</comment>
<dbReference type="Proteomes" id="UP000663832">
    <property type="component" value="Unassembled WGS sequence"/>
</dbReference>
<evidence type="ECO:0000313" key="3">
    <source>
        <dbReference type="Proteomes" id="UP000663832"/>
    </source>
</evidence>
<dbReference type="SUPFAM" id="SSF81321">
    <property type="entry name" value="Family A G protein-coupled receptor-like"/>
    <property type="match status" value="1"/>
</dbReference>
<dbReference type="Gene3D" id="1.20.1070.10">
    <property type="entry name" value="Rhodopsin 7-helix transmembrane proteins"/>
    <property type="match status" value="1"/>
</dbReference>
<proteinExistence type="predicted"/>
<accession>A0A815V835</accession>
<dbReference type="OrthoDB" id="10034274at2759"/>
<evidence type="ECO:0000313" key="2">
    <source>
        <dbReference type="EMBL" id="CAF1526636.1"/>
    </source>
</evidence>
<sequence length="279" mass="32200">MTIIDDIALGNRYLNIIIGILFFVFGIIGSLFNLALFTRRRLLSNPCSQYVLIASLLDLVLLITNLSSRIATEGFGVSSGFLFTVGVCKLRTWIVPWLGLASLTCKALSSFDQWACTSRSNNFRKWSSVKRARLLAMTSIIIWSLPSIPFMIYMDMVKKQAKELGLTFERNVITIDFEPDLIKAIKHQFPNSRHKGCNFHYNQSIYKKIQSRSLSSQYDNGEEVRSYARKLMAFPLLPLEKMNLASEYLFENHPYCLESFFNYFQSFWKESVTLELWNV</sequence>
<reference evidence="2" key="1">
    <citation type="submission" date="2021-02" db="EMBL/GenBank/DDBJ databases">
        <authorList>
            <person name="Nowell W R."/>
        </authorList>
    </citation>
    <scope>NUCLEOTIDE SEQUENCE</scope>
</reference>
<dbReference type="EMBL" id="CAJNOM010000628">
    <property type="protein sequence ID" value="CAF1526636.1"/>
    <property type="molecule type" value="Genomic_DNA"/>
</dbReference>
<feature type="transmembrane region" description="Helical" evidence="1">
    <location>
        <begin position="132"/>
        <end position="154"/>
    </location>
</feature>
<keyword evidence="1" id="KW-1133">Transmembrane helix</keyword>
<feature type="transmembrane region" description="Helical" evidence="1">
    <location>
        <begin position="90"/>
        <end position="111"/>
    </location>
</feature>
<keyword evidence="3" id="KW-1185">Reference proteome</keyword>
<dbReference type="AlphaFoldDB" id="A0A815V835"/>
<keyword evidence="1" id="KW-0812">Transmembrane</keyword>
<evidence type="ECO:0008006" key="4">
    <source>
        <dbReference type="Google" id="ProtNLM"/>
    </source>
</evidence>
<protein>
    <recommendedName>
        <fullName evidence="4">G-protein coupled receptors family 1 profile domain-containing protein</fullName>
    </recommendedName>
</protein>
<feature type="transmembrane region" description="Helical" evidence="1">
    <location>
        <begin position="50"/>
        <end position="70"/>
    </location>
</feature>